<dbReference type="InterPro" id="IPR029055">
    <property type="entry name" value="Ntn_hydrolases_N"/>
</dbReference>
<evidence type="ECO:0000313" key="2">
    <source>
        <dbReference type="Proteomes" id="UP000603912"/>
    </source>
</evidence>
<dbReference type="Pfam" id="PF06267">
    <property type="entry name" value="DUF1028"/>
    <property type="match status" value="1"/>
</dbReference>
<evidence type="ECO:0000313" key="1">
    <source>
        <dbReference type="EMBL" id="GGH22060.1"/>
    </source>
</evidence>
<sequence length="238" mass="25452">MTWSIVAKDPQTGHFGVAVATRFFAVGALCPHGSGGVGALATQALINPLYGYKGLRMLADGIPAEQVVAALTAQDDGRDQRQLHVIDSRGRNFAWTGQACVDWCGHKVAEGVSVAGNMLAGPAVVADTLAAYQANMHKPLAERFILALEAGEAAGGDKRGKQSANLKIWTTEEYPILDLRVDDHADPLAELRRLWSVAHERYIPFSAAFATRDNPAGITSRPAIDKLIEDFHAGRSPA</sequence>
<gene>
    <name evidence="1" type="ORF">GCM10007036_26810</name>
</gene>
<proteinExistence type="predicted"/>
<organism evidence="1 2">
    <name type="scientific">Alsobacter metallidurans</name>
    <dbReference type="NCBI Taxonomy" id="340221"/>
    <lineage>
        <taxon>Bacteria</taxon>
        <taxon>Pseudomonadati</taxon>
        <taxon>Pseudomonadota</taxon>
        <taxon>Alphaproteobacteria</taxon>
        <taxon>Hyphomicrobiales</taxon>
        <taxon>Alsobacteraceae</taxon>
        <taxon>Alsobacter</taxon>
    </lineage>
</organism>
<protein>
    <submittedName>
        <fullName evidence="1">Pilus assembly protein</fullName>
    </submittedName>
</protein>
<accession>A0A917I951</accession>
<dbReference type="InterPro" id="IPR010430">
    <property type="entry name" value="DUF1028"/>
</dbReference>
<dbReference type="Gene3D" id="3.60.20.10">
    <property type="entry name" value="Glutamine Phosphoribosylpyrophosphate, subunit 1, domain 1"/>
    <property type="match status" value="1"/>
</dbReference>
<dbReference type="SUPFAM" id="SSF56235">
    <property type="entry name" value="N-terminal nucleophile aminohydrolases (Ntn hydrolases)"/>
    <property type="match status" value="1"/>
</dbReference>
<name>A0A917I951_9HYPH</name>
<dbReference type="EMBL" id="BMES01000002">
    <property type="protein sequence ID" value="GGH22060.1"/>
    <property type="molecule type" value="Genomic_DNA"/>
</dbReference>
<keyword evidence="2" id="KW-1185">Reference proteome</keyword>
<dbReference type="PANTHER" id="PTHR39328">
    <property type="entry name" value="BLL2871 PROTEIN"/>
    <property type="match status" value="1"/>
</dbReference>
<dbReference type="AlphaFoldDB" id="A0A917I951"/>
<reference evidence="1" key="2">
    <citation type="submission" date="2020-09" db="EMBL/GenBank/DDBJ databases">
        <authorList>
            <person name="Sun Q."/>
            <person name="Zhou Y."/>
        </authorList>
    </citation>
    <scope>NUCLEOTIDE SEQUENCE</scope>
    <source>
        <strain evidence="1">CGMCC 1.12214</strain>
    </source>
</reference>
<comment type="caution">
    <text evidence="1">The sequence shown here is derived from an EMBL/GenBank/DDBJ whole genome shotgun (WGS) entry which is preliminary data.</text>
</comment>
<dbReference type="RefSeq" id="WP_188518257.1">
    <property type="nucleotide sequence ID" value="NZ_BMES01000002.1"/>
</dbReference>
<dbReference type="Proteomes" id="UP000603912">
    <property type="component" value="Unassembled WGS sequence"/>
</dbReference>
<reference evidence="1" key="1">
    <citation type="journal article" date="2014" name="Int. J. Syst. Evol. Microbiol.">
        <title>Complete genome sequence of Corynebacterium casei LMG S-19264T (=DSM 44701T), isolated from a smear-ripened cheese.</title>
        <authorList>
            <consortium name="US DOE Joint Genome Institute (JGI-PGF)"/>
            <person name="Walter F."/>
            <person name="Albersmeier A."/>
            <person name="Kalinowski J."/>
            <person name="Ruckert C."/>
        </authorList>
    </citation>
    <scope>NUCLEOTIDE SEQUENCE</scope>
    <source>
        <strain evidence="1">CGMCC 1.12214</strain>
    </source>
</reference>
<dbReference type="PANTHER" id="PTHR39328:SF1">
    <property type="entry name" value="BLL2871 PROTEIN"/>
    <property type="match status" value="1"/>
</dbReference>